<dbReference type="Proteomes" id="UP000789860">
    <property type="component" value="Unassembled WGS sequence"/>
</dbReference>
<comment type="caution">
    <text evidence="1">The sequence shown here is derived from an EMBL/GenBank/DDBJ whole genome shotgun (WGS) entry which is preliminary data.</text>
</comment>
<sequence>VNQDFSFKASWALKESMKFGNLKAADYYSSKDMYADLENLAKNGELLFEEIPIIKTIKEWIRRYIANFKKE</sequence>
<evidence type="ECO:0000313" key="2">
    <source>
        <dbReference type="Proteomes" id="UP000789860"/>
    </source>
</evidence>
<accession>A0ACA9NIH5</accession>
<keyword evidence="2" id="KW-1185">Reference proteome</keyword>
<organism evidence="1 2">
    <name type="scientific">Scutellospora calospora</name>
    <dbReference type="NCBI Taxonomy" id="85575"/>
    <lineage>
        <taxon>Eukaryota</taxon>
        <taxon>Fungi</taxon>
        <taxon>Fungi incertae sedis</taxon>
        <taxon>Mucoromycota</taxon>
        <taxon>Glomeromycotina</taxon>
        <taxon>Glomeromycetes</taxon>
        <taxon>Diversisporales</taxon>
        <taxon>Gigasporaceae</taxon>
        <taxon>Scutellospora</taxon>
    </lineage>
</organism>
<gene>
    <name evidence="1" type="ORF">SCALOS_LOCUS8754</name>
</gene>
<feature type="non-terminal residue" evidence="1">
    <location>
        <position position="1"/>
    </location>
</feature>
<feature type="non-terminal residue" evidence="1">
    <location>
        <position position="71"/>
    </location>
</feature>
<name>A0ACA9NIH5_9GLOM</name>
<reference evidence="1" key="1">
    <citation type="submission" date="2021-06" db="EMBL/GenBank/DDBJ databases">
        <authorList>
            <person name="Kallberg Y."/>
            <person name="Tangrot J."/>
            <person name="Rosling A."/>
        </authorList>
    </citation>
    <scope>NUCLEOTIDE SEQUENCE</scope>
    <source>
        <strain evidence="1">AU212A</strain>
    </source>
</reference>
<evidence type="ECO:0000313" key="1">
    <source>
        <dbReference type="EMBL" id="CAG8653610.1"/>
    </source>
</evidence>
<proteinExistence type="predicted"/>
<dbReference type="EMBL" id="CAJVPM010024418">
    <property type="protein sequence ID" value="CAG8653610.1"/>
    <property type="molecule type" value="Genomic_DNA"/>
</dbReference>
<protein>
    <submittedName>
        <fullName evidence="1">8718_t:CDS:1</fullName>
    </submittedName>
</protein>